<dbReference type="EMBL" id="RZYA01000008">
    <property type="protein sequence ID" value="RVU23148.1"/>
    <property type="molecule type" value="Genomic_DNA"/>
</dbReference>
<sequence length="60" mass="6379">MKGLRCLEGAPGEGVERGYIGEEGRRRGDEEGGVGGEGRQSADRCFLAVQELPEQGLSTK</sequence>
<feature type="region of interest" description="Disordered" evidence="1">
    <location>
        <begin position="11"/>
        <end position="42"/>
    </location>
</feature>
<gene>
    <name evidence="2" type="ORF">EOT10_19070</name>
</gene>
<comment type="caution">
    <text evidence="2">The sequence shown here is derived from an EMBL/GenBank/DDBJ whole genome shotgun (WGS) entry which is preliminary data.</text>
</comment>
<dbReference type="RefSeq" id="WP_127829432.1">
    <property type="nucleotide sequence ID" value="NZ_RZYA01000008.1"/>
</dbReference>
<reference evidence="2 3" key="1">
    <citation type="submission" date="2019-01" db="EMBL/GenBank/DDBJ databases">
        <title>Genome sequences of Streptomyces and Rhizobium isolates collected from root and soil.</title>
        <authorList>
            <person name="Chhettri S."/>
            <person name="Sevigny J.L."/>
            <person name="Sen A."/>
            <person name="Ennis N."/>
            <person name="Tisa L."/>
        </authorList>
    </citation>
    <scope>NUCLEOTIDE SEQUENCE [LARGE SCALE GENOMIC DNA]</scope>
    <source>
        <strain evidence="2 3">San01</strain>
    </source>
</reference>
<evidence type="ECO:0000313" key="3">
    <source>
        <dbReference type="Proteomes" id="UP000283128"/>
    </source>
</evidence>
<feature type="compositionally biased region" description="Basic and acidic residues" evidence="1">
    <location>
        <begin position="14"/>
        <end position="30"/>
    </location>
</feature>
<dbReference type="AlphaFoldDB" id="A0A437PLH6"/>
<organism evidence="2 3">
    <name type="scientific">Streptomyces antnestii</name>
    <dbReference type="NCBI Taxonomy" id="2494256"/>
    <lineage>
        <taxon>Bacteria</taxon>
        <taxon>Bacillati</taxon>
        <taxon>Actinomycetota</taxon>
        <taxon>Actinomycetes</taxon>
        <taxon>Kitasatosporales</taxon>
        <taxon>Streptomycetaceae</taxon>
        <taxon>Streptomyces</taxon>
    </lineage>
</organism>
<evidence type="ECO:0000256" key="1">
    <source>
        <dbReference type="SAM" id="MobiDB-lite"/>
    </source>
</evidence>
<proteinExistence type="predicted"/>
<keyword evidence="3" id="KW-1185">Reference proteome</keyword>
<evidence type="ECO:0000313" key="2">
    <source>
        <dbReference type="EMBL" id="RVU23148.1"/>
    </source>
</evidence>
<dbReference type="Proteomes" id="UP000283128">
    <property type="component" value="Unassembled WGS sequence"/>
</dbReference>
<accession>A0A437PLH6</accession>
<protein>
    <submittedName>
        <fullName evidence="2">Uncharacterized protein</fullName>
    </submittedName>
</protein>
<name>A0A437PLH6_9ACTN</name>